<accession>A0A482IR76</accession>
<feature type="region of interest" description="Disordered" evidence="1">
    <location>
        <begin position="205"/>
        <end position="237"/>
    </location>
</feature>
<evidence type="ECO:0000256" key="1">
    <source>
        <dbReference type="SAM" id="MobiDB-lite"/>
    </source>
</evidence>
<dbReference type="Pfam" id="PF04367">
    <property type="entry name" value="DUF502"/>
    <property type="match status" value="1"/>
</dbReference>
<organism evidence="3 4">
    <name type="scientific">Cupriavidus metallidurans</name>
    <dbReference type="NCBI Taxonomy" id="119219"/>
    <lineage>
        <taxon>Bacteria</taxon>
        <taxon>Pseudomonadati</taxon>
        <taxon>Pseudomonadota</taxon>
        <taxon>Betaproteobacteria</taxon>
        <taxon>Burkholderiales</taxon>
        <taxon>Burkholderiaceae</taxon>
        <taxon>Cupriavidus</taxon>
    </lineage>
</organism>
<reference evidence="3 4" key="1">
    <citation type="submission" date="2019-03" db="EMBL/GenBank/DDBJ databases">
        <title>Comparative insights into the high quality Complete genome sequence of highly metal resistant Cupriavidus metallidurans strain BS1 isolated from a gold-copper mine.</title>
        <authorList>
            <person name="Mazhar H.S."/>
            <person name="Rensing C."/>
        </authorList>
    </citation>
    <scope>NUCLEOTIDE SEQUENCE [LARGE SCALE GENOMIC DNA]</scope>
    <source>
        <strain evidence="3 4">BS1</strain>
    </source>
</reference>
<dbReference type="InterPro" id="IPR007462">
    <property type="entry name" value="COV1-like"/>
</dbReference>
<gene>
    <name evidence="3" type="ORF">DDF84_001865</name>
</gene>
<dbReference type="RefSeq" id="WP_024569489.1">
    <property type="nucleotide sequence ID" value="NZ_CP037900.1"/>
</dbReference>
<dbReference type="OrthoDB" id="9780267at2"/>
<feature type="transmembrane region" description="Helical" evidence="2">
    <location>
        <begin position="54"/>
        <end position="77"/>
    </location>
</feature>
<dbReference type="EMBL" id="CP037900">
    <property type="protein sequence ID" value="QBP11585.1"/>
    <property type="molecule type" value="Genomic_DNA"/>
</dbReference>
<evidence type="ECO:0000313" key="3">
    <source>
        <dbReference type="EMBL" id="QBP11585.1"/>
    </source>
</evidence>
<proteinExistence type="predicted"/>
<dbReference type="PANTHER" id="PTHR31876">
    <property type="entry name" value="COV-LIKE PROTEIN 1"/>
    <property type="match status" value="1"/>
</dbReference>
<protein>
    <submittedName>
        <fullName evidence="3">DUF502 domain-containing protein</fullName>
    </submittedName>
</protein>
<keyword evidence="2" id="KW-0472">Membrane</keyword>
<dbReference type="Proteomes" id="UP000253772">
    <property type="component" value="Chromosome c1"/>
</dbReference>
<feature type="transmembrane region" description="Helical" evidence="2">
    <location>
        <begin position="12"/>
        <end position="34"/>
    </location>
</feature>
<dbReference type="PANTHER" id="PTHR31876:SF26">
    <property type="entry name" value="PROTEIN LIKE COV 2"/>
    <property type="match status" value="1"/>
</dbReference>
<evidence type="ECO:0000313" key="4">
    <source>
        <dbReference type="Proteomes" id="UP000253772"/>
    </source>
</evidence>
<sequence length="237" mass="25590">MVTKKTSALKTWFLTGLLVLVPLGITLWVLNAVISTMDQSMALLPLAWQPENLFGLRIPGLGAILTLLFILVVGVLAHNFIGQRLVKWWEALLRHIPVVGPIYTSVKQVSDTLLSSSGNAFRKALLVQYPREGSWTIAFLTGRPGGDVQNHLQGDYVSVYVPTTPNPTSGFFLMMPRADTIELDMTVDAALKYIVSMGVVAPADLPRKSGADTRPAHGAVADADADADDAVADTHTN</sequence>
<dbReference type="AlphaFoldDB" id="A0A482IR76"/>
<evidence type="ECO:0000256" key="2">
    <source>
        <dbReference type="SAM" id="Phobius"/>
    </source>
</evidence>
<feature type="compositionally biased region" description="Basic and acidic residues" evidence="1">
    <location>
        <begin position="205"/>
        <end position="215"/>
    </location>
</feature>
<keyword evidence="2" id="KW-0812">Transmembrane</keyword>
<keyword evidence="2" id="KW-1133">Transmembrane helix</keyword>
<name>A0A482IR76_9BURK</name>